<dbReference type="OrthoDB" id="5340852at2"/>
<evidence type="ECO:0000313" key="1">
    <source>
        <dbReference type="EMBL" id="ATB68882.1"/>
    </source>
</evidence>
<dbReference type="KEGG" id="sulj:SJPD1_0768"/>
<evidence type="ECO:0000313" key="2">
    <source>
        <dbReference type="Proteomes" id="UP000217349"/>
    </source>
</evidence>
<proteinExistence type="predicted"/>
<name>A0A290HBF1_9BACT</name>
<accession>A0A290HBF1</accession>
<organism evidence="1 2">
    <name type="scientific">Sulfurospirillum diekertiae</name>
    <dbReference type="NCBI Taxonomy" id="1854492"/>
    <lineage>
        <taxon>Bacteria</taxon>
        <taxon>Pseudomonadati</taxon>
        <taxon>Campylobacterota</taxon>
        <taxon>Epsilonproteobacteria</taxon>
        <taxon>Campylobacterales</taxon>
        <taxon>Sulfurospirillaceae</taxon>
        <taxon>Sulfurospirillum</taxon>
    </lineage>
</organism>
<reference evidence="2" key="1">
    <citation type="submission" date="2017-09" db="EMBL/GenBank/DDBJ databases">
        <title>The complete genome of Sulfurospirillum sp. JPD-1.</title>
        <authorList>
            <person name="Goris T."/>
        </authorList>
    </citation>
    <scope>NUCLEOTIDE SEQUENCE [LARGE SCALE GENOMIC DNA]</scope>
    <source>
        <strain evidence="2">JPD-1</strain>
    </source>
</reference>
<dbReference type="Proteomes" id="UP000217349">
    <property type="component" value="Chromosome"/>
</dbReference>
<gene>
    <name evidence="1" type="ORF">SJPD1_0768</name>
</gene>
<sequence>MSSSTIPYYDSYDYFQPAYTGVKPILKNDVIFDSFFLDSDVPLFKTSFYGVGFCYLHGFLNSLPALSCLGISRFPSAGNPFLKDSKHGLMLCSFFTNYIRGYFTSFMGVSYEESYNYLLSALGKYVIFNLNAEYPLFRNSALVVFDTFEDAFAFIGNDGETVIKIISEVYKIDGYYYCKGDEWTVYGVLPPVVCCYPDFAPIVKIFGGTPSSNQLSNIKTIASLLGCDTSENGLSGCKLGFLYVERVVAMLGGSVYSDLPLTLKEACRVLGVDTNENGLKDCELSKEYVKRISIMLGA</sequence>
<dbReference type="AlphaFoldDB" id="A0A290HBF1"/>
<dbReference type="RefSeq" id="WP_096046026.1">
    <property type="nucleotide sequence ID" value="NZ_CP023275.1"/>
</dbReference>
<dbReference type="EMBL" id="CP023275">
    <property type="protein sequence ID" value="ATB68882.1"/>
    <property type="molecule type" value="Genomic_DNA"/>
</dbReference>
<protein>
    <submittedName>
        <fullName evidence="1">Uncharacterized protein</fullName>
    </submittedName>
</protein>